<accession>A0A553MY67</accession>
<evidence type="ECO:0000256" key="1">
    <source>
        <dbReference type="SAM" id="SignalP"/>
    </source>
</evidence>
<sequence length="214" mass="24553">MAGAFLYVFLNLMLSIPVLEGMPRTQADMCITEKPCFDLILLAKMEEHVSKNVIDADGENILLNHGSFDKIRKKRNHHSCVLRKIITLFQDVLIRTEGRSALHATENINYHRELIDIMEHLKTCIHKVKDNCANLYNNAFKTSTAASPTTTSERDMTPKQLVALQLQKLKNAQERVTDVEVQDRVLDELKALHSYMPGRGFRKVERTKEKHRVS</sequence>
<name>A0A553MY67_9TELE</name>
<evidence type="ECO:0000313" key="2">
    <source>
        <dbReference type="EMBL" id="TRY58129.1"/>
    </source>
</evidence>
<protein>
    <recommendedName>
        <fullName evidence="4">Interleukin-6</fullName>
    </recommendedName>
</protein>
<keyword evidence="3" id="KW-1185">Reference proteome</keyword>
<keyword evidence="1" id="KW-0732">Signal</keyword>
<feature type="chain" id="PRO_5021780282" description="Interleukin-6" evidence="1">
    <location>
        <begin position="22"/>
        <end position="214"/>
    </location>
</feature>
<dbReference type="EMBL" id="SRMA01027205">
    <property type="protein sequence ID" value="TRY58129.1"/>
    <property type="molecule type" value="Genomic_DNA"/>
</dbReference>
<gene>
    <name evidence="2" type="ORF">DNTS_009806</name>
</gene>
<dbReference type="OrthoDB" id="8846145at2759"/>
<evidence type="ECO:0008006" key="4">
    <source>
        <dbReference type="Google" id="ProtNLM"/>
    </source>
</evidence>
<proteinExistence type="predicted"/>
<evidence type="ECO:0000313" key="3">
    <source>
        <dbReference type="Proteomes" id="UP000316079"/>
    </source>
</evidence>
<dbReference type="Proteomes" id="UP000316079">
    <property type="component" value="Unassembled WGS sequence"/>
</dbReference>
<feature type="signal peptide" evidence="1">
    <location>
        <begin position="1"/>
        <end position="21"/>
    </location>
</feature>
<comment type="caution">
    <text evidence="2">The sequence shown here is derived from an EMBL/GenBank/DDBJ whole genome shotgun (WGS) entry which is preliminary data.</text>
</comment>
<reference evidence="2 3" key="1">
    <citation type="journal article" date="2019" name="Sci. Data">
        <title>Hybrid genome assembly and annotation of Danionella translucida.</title>
        <authorList>
            <person name="Kadobianskyi M."/>
            <person name="Schulze L."/>
            <person name="Schuelke M."/>
            <person name="Judkewitz B."/>
        </authorList>
    </citation>
    <scope>NUCLEOTIDE SEQUENCE [LARGE SCALE GENOMIC DNA]</scope>
    <source>
        <strain evidence="2 3">Bolton</strain>
    </source>
</reference>
<organism evidence="2 3">
    <name type="scientific">Danionella cerebrum</name>
    <dbReference type="NCBI Taxonomy" id="2873325"/>
    <lineage>
        <taxon>Eukaryota</taxon>
        <taxon>Metazoa</taxon>
        <taxon>Chordata</taxon>
        <taxon>Craniata</taxon>
        <taxon>Vertebrata</taxon>
        <taxon>Euteleostomi</taxon>
        <taxon>Actinopterygii</taxon>
        <taxon>Neopterygii</taxon>
        <taxon>Teleostei</taxon>
        <taxon>Ostariophysi</taxon>
        <taxon>Cypriniformes</taxon>
        <taxon>Danionidae</taxon>
        <taxon>Danioninae</taxon>
        <taxon>Danionella</taxon>
    </lineage>
</organism>
<dbReference type="AlphaFoldDB" id="A0A553MY67"/>